<dbReference type="EMBL" id="LJYW01000002">
    <property type="protein sequence ID" value="KPL50749.1"/>
    <property type="molecule type" value="Genomic_DNA"/>
</dbReference>
<dbReference type="Proteomes" id="UP000048984">
    <property type="component" value="Unassembled WGS sequence"/>
</dbReference>
<organism evidence="4 6">
    <name type="scientific">Prosthecodimorpha hirschii</name>
    <dbReference type="NCBI Taxonomy" id="665126"/>
    <lineage>
        <taxon>Bacteria</taxon>
        <taxon>Pseudomonadati</taxon>
        <taxon>Pseudomonadota</taxon>
        <taxon>Alphaproteobacteria</taxon>
        <taxon>Hyphomicrobiales</taxon>
        <taxon>Ancalomicrobiaceae</taxon>
        <taxon>Prosthecodimorpha</taxon>
    </lineage>
</organism>
<evidence type="ECO:0000256" key="1">
    <source>
        <dbReference type="SAM" id="MobiDB-lite"/>
    </source>
</evidence>
<feature type="region of interest" description="Disordered" evidence="1">
    <location>
        <begin position="1"/>
        <end position="23"/>
    </location>
</feature>
<dbReference type="SUPFAM" id="SSF51735">
    <property type="entry name" value="NAD(P)-binding Rossmann-fold domains"/>
    <property type="match status" value="1"/>
</dbReference>
<dbReference type="InterPro" id="IPR036291">
    <property type="entry name" value="NAD(P)-bd_dom_sf"/>
</dbReference>
<dbReference type="PRINTS" id="PR00081">
    <property type="entry name" value="GDHRDH"/>
</dbReference>
<name>A0A0P6W8T9_9HYPH</name>
<evidence type="ECO:0000313" key="4">
    <source>
        <dbReference type="EMBL" id="KPL50749.1"/>
    </source>
</evidence>
<feature type="domain" description="ChsH2 rubredoxin-like zinc ribbon" evidence="3">
    <location>
        <begin position="38"/>
        <end position="72"/>
    </location>
</feature>
<dbReference type="InterPro" id="IPR012340">
    <property type="entry name" value="NA-bd_OB-fold"/>
</dbReference>
<gene>
    <name evidence="5" type="ORF">ABB55_00620</name>
    <name evidence="4" type="ORF">ABB55_27825</name>
</gene>
<keyword evidence="6" id="KW-1185">Reference proteome</keyword>
<dbReference type="Pfam" id="PF12172">
    <property type="entry name" value="zf-ChsH2"/>
    <property type="match status" value="1"/>
</dbReference>
<evidence type="ECO:0000259" key="2">
    <source>
        <dbReference type="Pfam" id="PF01796"/>
    </source>
</evidence>
<reference evidence="4 6" key="1">
    <citation type="submission" date="2015-09" db="EMBL/GenBank/DDBJ databases">
        <authorList>
            <person name="Jackson K.R."/>
            <person name="Lunt B.L."/>
            <person name="Fisher J.N.B."/>
            <person name="Gardner A.V."/>
            <person name="Bailey M.E."/>
            <person name="Deus L.M."/>
            <person name="Earl A.S."/>
            <person name="Gibby P.D."/>
            <person name="Hartmann K.A."/>
            <person name="Liu J.E."/>
            <person name="Manci A.M."/>
            <person name="Nielsen D.A."/>
            <person name="Solomon M.B."/>
            <person name="Breakwell D.P."/>
            <person name="Burnett S.H."/>
            <person name="Grose J.H."/>
        </authorList>
    </citation>
    <scope>NUCLEOTIDE SEQUENCE [LARGE SCALE GENOMIC DNA]</scope>
    <source>
        <strain evidence="4 6">16</strain>
    </source>
</reference>
<dbReference type="EMBL" id="LJYW01000001">
    <property type="protein sequence ID" value="KPL50910.1"/>
    <property type="molecule type" value="Genomic_DNA"/>
</dbReference>
<dbReference type="Pfam" id="PF01796">
    <property type="entry name" value="OB_ChsH2_C"/>
    <property type="match status" value="1"/>
</dbReference>
<protein>
    <submittedName>
        <fullName evidence="4">Short-chain dehydrogenase</fullName>
    </submittedName>
</protein>
<dbReference type="InterPro" id="IPR022002">
    <property type="entry name" value="ChsH2_Znr"/>
</dbReference>
<evidence type="ECO:0000259" key="3">
    <source>
        <dbReference type="Pfam" id="PF12172"/>
    </source>
</evidence>
<sequence length="414" mass="44681">MTMAKITRPKRKNPILRSRIPTLPPDRRSRTALGLVRAAALGRFELQHCLECGAVQYPPRDACAACLSDRLEWRETNPNGDLLADTVVHHSQELYFRERAPWRTGLVRLDAGATVVVHLPDDAPRAPARVTLSAMLDRAGQAVLVARGAGAGTPADDPKLRELTADPRFRKCLVTDAKSPVGQAMVKALVEAGADIVWAGQCEPWKDPPGWAATRALPGVTEVPLDVTDSRSVDELAGEIGFKVDIVVNTAGYHRIHSLFGRAGVETAQAEMEVNAFGLLRLAKAFGPVLRARGADGQSSAVAWVNLLSIYAIANFPEEATYSASMAAGLSYAQALRAELRRGGVRVVNVFPGPIDDEWNQQVLPPKLAPAAVANAILGALRGSVEDVYPGDVAQEWLARLRDNPKALERELGR</sequence>
<dbReference type="Pfam" id="PF00106">
    <property type="entry name" value="adh_short"/>
    <property type="match status" value="1"/>
</dbReference>
<feature type="domain" description="ChsH2 C-terminal OB-fold" evidence="2">
    <location>
        <begin position="73"/>
        <end position="125"/>
    </location>
</feature>
<evidence type="ECO:0000313" key="5">
    <source>
        <dbReference type="EMBL" id="KPL50910.1"/>
    </source>
</evidence>
<evidence type="ECO:0000313" key="6">
    <source>
        <dbReference type="Proteomes" id="UP000048984"/>
    </source>
</evidence>
<accession>A0A0P6W8T9</accession>
<dbReference type="InterPro" id="IPR002347">
    <property type="entry name" value="SDR_fam"/>
</dbReference>
<dbReference type="Gene3D" id="3.40.50.720">
    <property type="entry name" value="NAD(P)-binding Rossmann-like Domain"/>
    <property type="match status" value="1"/>
</dbReference>
<dbReference type="InterPro" id="IPR002878">
    <property type="entry name" value="ChsH2_C"/>
</dbReference>
<dbReference type="Gene3D" id="6.10.30.10">
    <property type="match status" value="1"/>
</dbReference>
<dbReference type="SUPFAM" id="SSF50249">
    <property type="entry name" value="Nucleic acid-binding proteins"/>
    <property type="match status" value="1"/>
</dbReference>
<dbReference type="AlphaFoldDB" id="A0A0P6W8T9"/>
<dbReference type="PANTHER" id="PTHR34075:SF5">
    <property type="entry name" value="BLR3430 PROTEIN"/>
    <property type="match status" value="1"/>
</dbReference>
<reference evidence="4 6" key="2">
    <citation type="submission" date="2015-10" db="EMBL/GenBank/DDBJ databases">
        <title>Draft Genome Sequence of Prosthecomicrobium hirschii ATCC 27832.</title>
        <authorList>
            <person name="Daniel J."/>
            <person name="Givan S.A."/>
            <person name="Brun Y.V."/>
            <person name="Brown P.J."/>
        </authorList>
    </citation>
    <scope>NUCLEOTIDE SEQUENCE [LARGE SCALE GENOMIC DNA]</scope>
    <source>
        <strain evidence="4 6">16</strain>
    </source>
</reference>
<dbReference type="InterPro" id="IPR052513">
    <property type="entry name" value="Thioester_dehydratase-like"/>
</dbReference>
<dbReference type="PANTHER" id="PTHR34075">
    <property type="entry name" value="BLR3430 PROTEIN"/>
    <property type="match status" value="1"/>
</dbReference>
<proteinExistence type="predicted"/>
<dbReference type="STRING" id="665126.ABB55_00620"/>
<comment type="caution">
    <text evidence="4">The sequence shown here is derived from an EMBL/GenBank/DDBJ whole genome shotgun (WGS) entry which is preliminary data.</text>
</comment>